<reference evidence="2" key="1">
    <citation type="submission" date="2022-11" db="UniProtKB">
        <authorList>
            <consortium name="WormBaseParasite"/>
        </authorList>
    </citation>
    <scope>IDENTIFICATION</scope>
</reference>
<dbReference type="AlphaFoldDB" id="A0A914WYC9"/>
<keyword evidence="1" id="KW-1185">Reference proteome</keyword>
<protein>
    <submittedName>
        <fullName evidence="2">Uncharacterized protein</fullName>
    </submittedName>
</protein>
<accession>A0A914WYC9</accession>
<name>A0A914WYC9_9BILA</name>
<proteinExistence type="predicted"/>
<evidence type="ECO:0000313" key="2">
    <source>
        <dbReference type="WBParaSite" id="PSAMB.scaffold572size46784.g7107.t1"/>
    </source>
</evidence>
<sequence>MVQRFCGSTSREKPTHKVLERIKKTIGRCPLAILKQISPLKKSARANVVLPTGRGRMVTPTATMNNEGIVHTKIVNDGTCNGTNFCAFIRELVVHLHEREEMNGVRRSLDNVRI</sequence>
<dbReference type="WBParaSite" id="PSAMB.scaffold572size46784.g7107.t1">
    <property type="protein sequence ID" value="PSAMB.scaffold572size46784.g7107.t1"/>
    <property type="gene ID" value="PSAMB.scaffold572size46784.g7107"/>
</dbReference>
<dbReference type="Proteomes" id="UP000887566">
    <property type="component" value="Unplaced"/>
</dbReference>
<evidence type="ECO:0000313" key="1">
    <source>
        <dbReference type="Proteomes" id="UP000887566"/>
    </source>
</evidence>
<organism evidence="1 2">
    <name type="scientific">Plectus sambesii</name>
    <dbReference type="NCBI Taxonomy" id="2011161"/>
    <lineage>
        <taxon>Eukaryota</taxon>
        <taxon>Metazoa</taxon>
        <taxon>Ecdysozoa</taxon>
        <taxon>Nematoda</taxon>
        <taxon>Chromadorea</taxon>
        <taxon>Plectida</taxon>
        <taxon>Plectina</taxon>
        <taxon>Plectoidea</taxon>
        <taxon>Plectidae</taxon>
        <taxon>Plectus</taxon>
    </lineage>
</organism>